<comment type="caution">
    <text evidence="2">The sequence shown here is derived from an EMBL/GenBank/DDBJ whole genome shotgun (WGS) entry which is preliminary data.</text>
</comment>
<keyword evidence="3" id="KW-1185">Reference proteome</keyword>
<feature type="region of interest" description="Disordered" evidence="1">
    <location>
        <begin position="1"/>
        <end position="62"/>
    </location>
</feature>
<reference evidence="3" key="1">
    <citation type="submission" date="2017-10" db="EMBL/GenBank/DDBJ databases">
        <authorList>
            <person name="Kravchenko I.K."/>
            <person name="Grouzdev D.S."/>
        </authorList>
    </citation>
    <scope>NUCLEOTIDE SEQUENCE [LARGE SCALE GENOMIC DNA]</scope>
    <source>
        <strain evidence="3">B2</strain>
    </source>
</reference>
<feature type="compositionally biased region" description="Low complexity" evidence="1">
    <location>
        <begin position="214"/>
        <end position="224"/>
    </location>
</feature>
<dbReference type="OrthoDB" id="7305679at2"/>
<protein>
    <submittedName>
        <fullName evidence="2">Uncharacterized protein</fullName>
    </submittedName>
</protein>
<feature type="region of interest" description="Disordered" evidence="1">
    <location>
        <begin position="200"/>
        <end position="236"/>
    </location>
</feature>
<evidence type="ECO:0000313" key="2">
    <source>
        <dbReference type="EMBL" id="PGH55880.1"/>
    </source>
</evidence>
<evidence type="ECO:0000256" key="1">
    <source>
        <dbReference type="SAM" id="MobiDB-lite"/>
    </source>
</evidence>
<dbReference type="RefSeq" id="WP_098738594.1">
    <property type="nucleotide sequence ID" value="NZ_PDKW01000042.1"/>
</dbReference>
<dbReference type="Proteomes" id="UP000225379">
    <property type="component" value="Unassembled WGS sequence"/>
</dbReference>
<name>A0A2B8BDM7_9PROT</name>
<sequence length="236" mass="25174">MAGLLSGMQGGMQRGPGAPMTDSPAEEQAEDAAGHNPEEEAAEAPAGPGMEQGEQPNVSPEEQAEYDRFIDQAFRLVYDEKSFPAILKRLTATPDPVEGLAAVVVMVVSRLKDSAQQQGVEVSPGVLFHGGSELLEDIADTAAKAGIHQYTDQEMEKALYRALDLYRAMDQRAGGDRQAFQQDWDALVQADRQGRLGDLVPQLAGASGQGGAPQQGQQQEHAPPSRGLLRQPQGGM</sequence>
<accession>A0A2B8BDM7</accession>
<evidence type="ECO:0000313" key="3">
    <source>
        <dbReference type="Proteomes" id="UP000225379"/>
    </source>
</evidence>
<organism evidence="2 3">
    <name type="scientific">Azospirillum palustre</name>
    <dbReference type="NCBI Taxonomy" id="2044885"/>
    <lineage>
        <taxon>Bacteria</taxon>
        <taxon>Pseudomonadati</taxon>
        <taxon>Pseudomonadota</taxon>
        <taxon>Alphaproteobacteria</taxon>
        <taxon>Rhodospirillales</taxon>
        <taxon>Azospirillaceae</taxon>
        <taxon>Azospirillum</taxon>
    </lineage>
</organism>
<dbReference type="EMBL" id="PDKW01000042">
    <property type="protein sequence ID" value="PGH55880.1"/>
    <property type="molecule type" value="Genomic_DNA"/>
</dbReference>
<dbReference type="AlphaFoldDB" id="A0A2B8BDM7"/>
<proteinExistence type="predicted"/>
<gene>
    <name evidence="2" type="ORF">CRT60_21755</name>
</gene>
<feature type="compositionally biased region" description="Low complexity" evidence="1">
    <location>
        <begin position="43"/>
        <end position="54"/>
    </location>
</feature>